<accession>W0LKE4</accession>
<name>W0LKE4_9GAMM</name>
<dbReference type="RefSeq" id="WP_024913723.1">
    <property type="nucleotide sequence ID" value="NZ_CP007044.2"/>
</dbReference>
<reference evidence="1 2" key="1">
    <citation type="submission" date="2014-01" db="EMBL/GenBank/DDBJ databases">
        <title>Isolation of Serratia multitudinisentens RB-25 from Ex-Landfill site.</title>
        <authorList>
            <person name="Robson E.H.J."/>
        </authorList>
    </citation>
    <scope>NUCLEOTIDE SEQUENCE [LARGE SCALE GENOMIC DNA]</scope>
    <source>
        <strain evidence="1 2">RB-25</strain>
    </source>
</reference>
<gene>
    <name evidence="1" type="ORF">Z042_16190</name>
</gene>
<dbReference type="HOGENOM" id="CLU_064054_1_0_6"/>
<reference evidence="1 2" key="2">
    <citation type="submission" date="2015-03" db="EMBL/GenBank/DDBJ databases">
        <authorList>
            <person name="Chan K.-G."/>
        </authorList>
    </citation>
    <scope>NUCLEOTIDE SEQUENCE [LARGE SCALE GENOMIC DNA]</scope>
    <source>
        <strain evidence="1 2">RB-25</strain>
    </source>
</reference>
<evidence type="ECO:0000313" key="1">
    <source>
        <dbReference type="EMBL" id="AHG22869.1"/>
    </source>
</evidence>
<dbReference type="AlphaFoldDB" id="W0LKE4"/>
<proteinExistence type="predicted"/>
<evidence type="ECO:0000313" key="2">
    <source>
        <dbReference type="Proteomes" id="UP000019030"/>
    </source>
</evidence>
<sequence>MRKGRLIAAVILLPVIAVGGAIGVGSLLTEYEIAAFANQVRDSAHARPAAMNLDAANLATLPEPVQRYFQFVFRDTPQQYRYVELKMEGVFRRPLMESFAPMAASQTAAITAPSLLFAGTTPIISGIWARAYDAFSDGKMTMKAKIMSTLTVIDERESPELNQISLRRWLLESPVYPTALLPGGPVRWEAIDAHRARAIVSAQGMSASLVATFRQDGSLERFDAEQDGDLTTSYHGSGEQVIRTDYRRVNGMMIPFSFSIARAAGGKVYPFWSGSIVDIAFYP</sequence>
<dbReference type="PATRIC" id="fig|1441930.4.peg.3192"/>
<dbReference type="eggNOG" id="ENOG502ZA6T">
    <property type="taxonomic scope" value="Bacteria"/>
</dbReference>
<dbReference type="KEGG" id="sfo:Z042_16190"/>
<keyword evidence="2" id="KW-1185">Reference proteome</keyword>
<dbReference type="OrthoDB" id="3671061at2"/>
<dbReference type="EMBL" id="CP007044">
    <property type="protein sequence ID" value="AHG22869.1"/>
    <property type="molecule type" value="Genomic_DNA"/>
</dbReference>
<dbReference type="InterPro" id="IPR054213">
    <property type="entry name" value="DUF6920"/>
</dbReference>
<dbReference type="Proteomes" id="UP000019030">
    <property type="component" value="Chromosome"/>
</dbReference>
<protein>
    <submittedName>
        <fullName evidence="1">Uncharacterized protein</fullName>
    </submittedName>
</protein>
<dbReference type="Pfam" id="PF21900">
    <property type="entry name" value="DUF6920"/>
    <property type="match status" value="1"/>
</dbReference>
<organism evidence="1 2">
    <name type="scientific">Chania multitudinisentens RB-25</name>
    <dbReference type="NCBI Taxonomy" id="1441930"/>
    <lineage>
        <taxon>Bacteria</taxon>
        <taxon>Pseudomonadati</taxon>
        <taxon>Pseudomonadota</taxon>
        <taxon>Gammaproteobacteria</taxon>
        <taxon>Enterobacterales</taxon>
        <taxon>Yersiniaceae</taxon>
        <taxon>Chania</taxon>
    </lineage>
</organism>